<dbReference type="PROSITE" id="PS50865">
    <property type="entry name" value="ZF_MYND_2"/>
    <property type="match status" value="1"/>
</dbReference>
<dbReference type="PANTHER" id="PTHR10237">
    <property type="entry name" value="DEFORMED EPIDERMAL AUTOREGULATORY FACTOR 1 HOMOLOG SUPPRESSIN"/>
    <property type="match status" value="1"/>
</dbReference>
<dbReference type="VEuPathDB" id="FungiDB:PYU1_G007842"/>
<reference evidence="8" key="1">
    <citation type="journal article" date="2010" name="Genome Biol.">
        <title>Genome sequence of the necrotrophic plant pathogen Pythium ultimum reveals original pathogenicity mechanisms and effector repertoire.</title>
        <authorList>
            <person name="Levesque C.A."/>
            <person name="Brouwer H."/>
            <person name="Cano L."/>
            <person name="Hamilton J.P."/>
            <person name="Holt C."/>
            <person name="Huitema E."/>
            <person name="Raffaele S."/>
            <person name="Robideau G.P."/>
            <person name="Thines M."/>
            <person name="Win J."/>
            <person name="Zerillo M.M."/>
            <person name="Beakes G.W."/>
            <person name="Boore J.L."/>
            <person name="Busam D."/>
            <person name="Dumas B."/>
            <person name="Ferriera S."/>
            <person name="Fuerstenberg S.I."/>
            <person name="Gachon C.M."/>
            <person name="Gaulin E."/>
            <person name="Govers F."/>
            <person name="Grenville-Briggs L."/>
            <person name="Horner N."/>
            <person name="Hostetler J."/>
            <person name="Jiang R.H."/>
            <person name="Johnson J."/>
            <person name="Krajaejun T."/>
            <person name="Lin H."/>
            <person name="Meijer H.J."/>
            <person name="Moore B."/>
            <person name="Morris P."/>
            <person name="Phuntmart V."/>
            <person name="Puiu D."/>
            <person name="Shetty J."/>
            <person name="Stajich J.E."/>
            <person name="Tripathy S."/>
            <person name="Wawra S."/>
            <person name="van West P."/>
            <person name="Whitty B.R."/>
            <person name="Coutinho P.M."/>
            <person name="Henrissat B."/>
            <person name="Martin F."/>
            <person name="Thomas P.D."/>
            <person name="Tyler B.M."/>
            <person name="De Vries R.P."/>
            <person name="Kamoun S."/>
            <person name="Yandell M."/>
            <person name="Tisserat N."/>
            <person name="Buell C.R."/>
        </authorList>
    </citation>
    <scope>NUCLEOTIDE SEQUENCE</scope>
    <source>
        <strain evidence="8">DAOM:BR144</strain>
    </source>
</reference>
<dbReference type="InParanoid" id="K3WSB4"/>
<dbReference type="eggNOG" id="ENOG502QUTF">
    <property type="taxonomic scope" value="Eukaryota"/>
</dbReference>
<keyword evidence="2 4" id="KW-0863">Zinc-finger</keyword>
<dbReference type="Proteomes" id="UP000019132">
    <property type="component" value="Unassembled WGS sequence"/>
</dbReference>
<feature type="domain" description="MYND-type" evidence="6">
    <location>
        <begin position="320"/>
        <end position="361"/>
    </location>
</feature>
<dbReference type="PANTHER" id="PTHR10237:SF14">
    <property type="entry name" value="MYND-TYPE DOMAIN-CONTAINING PROTEIN"/>
    <property type="match status" value="1"/>
</dbReference>
<reference evidence="8" key="2">
    <citation type="submission" date="2010-04" db="EMBL/GenBank/DDBJ databases">
        <authorList>
            <person name="Buell R."/>
            <person name="Hamilton J."/>
            <person name="Hostetler J."/>
        </authorList>
    </citation>
    <scope>NUCLEOTIDE SEQUENCE [LARGE SCALE GENOMIC DNA]</scope>
    <source>
        <strain evidence="8">DAOM:BR144</strain>
    </source>
</reference>
<evidence type="ECO:0000259" key="6">
    <source>
        <dbReference type="PROSITE" id="PS50865"/>
    </source>
</evidence>
<dbReference type="EMBL" id="GL376617">
    <property type="status" value="NOT_ANNOTATED_CDS"/>
    <property type="molecule type" value="Genomic_DNA"/>
</dbReference>
<sequence>MPKEEYLSKKYEKWSNFADEDSDEEQGAVPRVPTQFEVEGDEDIVVSTETLVGAKQIEKIRKLDQTKHEVWQVVVRKLRVWSASSKGGTKADGSDSPPCRPYCIMVNNLYPLGQVVTKKICDPPEEYPSPQTILDMTLACMLDPPSNAPQHRPEMIAFPDKNFVGKLRKSYQAIGIECSFLTESEGIDAYVRDLSNHLVKKDLAAVAEVSERSGMISGAGVTPELLGQFYEACAHYTRLEPWNRLAERQAIQIDAREEIRIDKRHTVNRGTIFSSVISTRTAESNIHGLALFFTRADLERRVLPSGETLALLENPELRRCGFCDKKAAKGAELKRCTRCKCTFYCGAECQRAHWKDHKLNCIAQTGAEPKDPSQIQWGAKEISVLFGSMTTVPFDDLDAIDKHNFKVGSYQGTLYYPSAVVFKQGDPEIPDVSNLLWLTRALRAQVELLEKHPLFLQSSLVEMLDLDGDDSEQKKIEIEGKTLGFDDHLVVRNSMVLTTGDVERIRTAYEKQKVGGSATETEKKDEVANRP</sequence>
<evidence type="ECO:0000256" key="2">
    <source>
        <dbReference type="ARBA" id="ARBA00022771"/>
    </source>
</evidence>
<dbReference type="HOGENOM" id="CLU_513404_0_0_1"/>
<evidence type="ECO:0000256" key="4">
    <source>
        <dbReference type="PROSITE-ProRule" id="PRU00134"/>
    </source>
</evidence>
<name>K3WSB4_GLOUD</name>
<feature type="compositionally biased region" description="Basic and acidic residues" evidence="5">
    <location>
        <begin position="520"/>
        <end position="531"/>
    </location>
</feature>
<accession>K3WSB4</accession>
<dbReference type="Pfam" id="PF01753">
    <property type="entry name" value="zf-MYND"/>
    <property type="match status" value="1"/>
</dbReference>
<dbReference type="PROSITE" id="PS01360">
    <property type="entry name" value="ZF_MYND_1"/>
    <property type="match status" value="1"/>
</dbReference>
<keyword evidence="3" id="KW-0862">Zinc</keyword>
<feature type="region of interest" description="Disordered" evidence="5">
    <location>
        <begin position="512"/>
        <end position="531"/>
    </location>
</feature>
<evidence type="ECO:0000313" key="8">
    <source>
        <dbReference type="Proteomes" id="UP000019132"/>
    </source>
</evidence>
<dbReference type="EnsemblProtists" id="PYU1_T007858">
    <property type="protein sequence ID" value="PYU1_T007858"/>
    <property type="gene ID" value="PYU1_G007842"/>
</dbReference>
<dbReference type="AlphaFoldDB" id="K3WSB4"/>
<dbReference type="STRING" id="431595.K3WSB4"/>
<dbReference type="OMA" id="CEQYAQL"/>
<reference evidence="7" key="3">
    <citation type="submission" date="2015-02" db="UniProtKB">
        <authorList>
            <consortium name="EnsemblProtists"/>
        </authorList>
    </citation>
    <scope>IDENTIFICATION</scope>
    <source>
        <strain evidence="7">DAOM BR144</strain>
    </source>
</reference>
<dbReference type="Gene3D" id="6.10.140.2220">
    <property type="match status" value="1"/>
</dbReference>
<organism evidence="7 8">
    <name type="scientific">Globisporangium ultimum (strain ATCC 200006 / CBS 805.95 / DAOM BR144)</name>
    <name type="common">Pythium ultimum</name>
    <dbReference type="NCBI Taxonomy" id="431595"/>
    <lineage>
        <taxon>Eukaryota</taxon>
        <taxon>Sar</taxon>
        <taxon>Stramenopiles</taxon>
        <taxon>Oomycota</taxon>
        <taxon>Peronosporomycetes</taxon>
        <taxon>Pythiales</taxon>
        <taxon>Pythiaceae</taxon>
        <taxon>Globisporangium</taxon>
    </lineage>
</organism>
<evidence type="ECO:0000256" key="1">
    <source>
        <dbReference type="ARBA" id="ARBA00022723"/>
    </source>
</evidence>
<dbReference type="InterPro" id="IPR024119">
    <property type="entry name" value="TF_DEAF-1"/>
</dbReference>
<dbReference type="GO" id="GO:0005634">
    <property type="term" value="C:nucleus"/>
    <property type="evidence" value="ECO:0007669"/>
    <property type="project" value="TreeGrafter"/>
</dbReference>
<protein>
    <recommendedName>
        <fullName evidence="6">MYND-type domain-containing protein</fullName>
    </recommendedName>
</protein>
<dbReference type="GO" id="GO:0000981">
    <property type="term" value="F:DNA-binding transcription factor activity, RNA polymerase II-specific"/>
    <property type="evidence" value="ECO:0007669"/>
    <property type="project" value="TreeGrafter"/>
</dbReference>
<dbReference type="InterPro" id="IPR002893">
    <property type="entry name" value="Znf_MYND"/>
</dbReference>
<evidence type="ECO:0000256" key="3">
    <source>
        <dbReference type="ARBA" id="ARBA00022833"/>
    </source>
</evidence>
<dbReference type="SUPFAM" id="SSF144232">
    <property type="entry name" value="HIT/MYND zinc finger-like"/>
    <property type="match status" value="1"/>
</dbReference>
<keyword evidence="8" id="KW-1185">Reference proteome</keyword>
<evidence type="ECO:0000313" key="7">
    <source>
        <dbReference type="EnsemblProtists" id="PYU1_T007858"/>
    </source>
</evidence>
<proteinExistence type="predicted"/>
<dbReference type="GO" id="GO:0008270">
    <property type="term" value="F:zinc ion binding"/>
    <property type="evidence" value="ECO:0007669"/>
    <property type="project" value="UniProtKB-KW"/>
</dbReference>
<evidence type="ECO:0000256" key="5">
    <source>
        <dbReference type="SAM" id="MobiDB-lite"/>
    </source>
</evidence>
<keyword evidence="1" id="KW-0479">Metal-binding</keyword>